<comment type="caution">
    <text evidence="4">The sequence shown here is derived from an EMBL/GenBank/DDBJ whole genome shotgun (WGS) entry which is preliminary data.</text>
</comment>
<keyword evidence="3" id="KW-0804">Transcription</keyword>
<evidence type="ECO:0000313" key="5">
    <source>
        <dbReference type="Proteomes" id="UP000572051"/>
    </source>
</evidence>
<dbReference type="InterPro" id="IPR052362">
    <property type="entry name" value="HTH-GbsR_regulator"/>
</dbReference>
<dbReference type="AlphaFoldDB" id="A0A7Z0ETX9"/>
<gene>
    <name evidence="4" type="ORF">HNR10_006115</name>
</gene>
<name>A0A7Z0ETX9_9ACTN</name>
<evidence type="ECO:0000256" key="1">
    <source>
        <dbReference type="ARBA" id="ARBA00023015"/>
    </source>
</evidence>
<sequence>MNDPTEEELSFVDEVAVFFEREGLPLIAGRVIGWLLISDPPEQSAARLAAVLQVSRSSISTATRMLTPSGLVEGVRKRGERQEYFRIAADGWSRMLARRYAETARFRQIAERGLGVLQDDAPERRRRLAAVRDLYGFLEEELPALLERWERQRGQEEAT</sequence>
<dbReference type="Gene3D" id="1.10.10.10">
    <property type="entry name" value="Winged helix-like DNA-binding domain superfamily/Winged helix DNA-binding domain"/>
    <property type="match status" value="1"/>
</dbReference>
<dbReference type="InterPro" id="IPR036390">
    <property type="entry name" value="WH_DNA-bd_sf"/>
</dbReference>
<organism evidence="4 5">
    <name type="scientific">Nocardiopsis aegyptia</name>
    <dbReference type="NCBI Taxonomy" id="220378"/>
    <lineage>
        <taxon>Bacteria</taxon>
        <taxon>Bacillati</taxon>
        <taxon>Actinomycetota</taxon>
        <taxon>Actinomycetes</taxon>
        <taxon>Streptosporangiales</taxon>
        <taxon>Nocardiopsidaceae</taxon>
        <taxon>Nocardiopsis</taxon>
    </lineage>
</organism>
<dbReference type="EMBL" id="JACCFS010000001">
    <property type="protein sequence ID" value="NYJ38234.1"/>
    <property type="molecule type" value="Genomic_DNA"/>
</dbReference>
<evidence type="ECO:0000256" key="2">
    <source>
        <dbReference type="ARBA" id="ARBA00023125"/>
    </source>
</evidence>
<keyword evidence="5" id="KW-1185">Reference proteome</keyword>
<dbReference type="SUPFAM" id="SSF46785">
    <property type="entry name" value="Winged helix' DNA-binding domain"/>
    <property type="match status" value="1"/>
</dbReference>
<evidence type="ECO:0000256" key="3">
    <source>
        <dbReference type="ARBA" id="ARBA00023163"/>
    </source>
</evidence>
<proteinExistence type="predicted"/>
<dbReference type="PANTHER" id="PTHR38465:SF2">
    <property type="entry name" value="HTH-TYPE TRANSCRIPTIONAL REGULATOR MMPR5"/>
    <property type="match status" value="1"/>
</dbReference>
<dbReference type="InterPro" id="IPR036388">
    <property type="entry name" value="WH-like_DNA-bd_sf"/>
</dbReference>
<dbReference type="PANTHER" id="PTHR38465">
    <property type="entry name" value="HTH-TYPE TRANSCRIPTIONAL REGULATOR MJ1563-RELATED"/>
    <property type="match status" value="1"/>
</dbReference>
<evidence type="ECO:0000313" key="4">
    <source>
        <dbReference type="EMBL" id="NYJ38234.1"/>
    </source>
</evidence>
<dbReference type="Gene3D" id="1.10.287.160">
    <property type="entry name" value="HR1 repeat"/>
    <property type="match status" value="1"/>
</dbReference>
<protein>
    <submittedName>
        <fullName evidence="4">DNA-binding transcriptional regulator GbsR (MarR family)</fullName>
    </submittedName>
</protein>
<keyword evidence="1" id="KW-0805">Transcription regulation</keyword>
<dbReference type="Proteomes" id="UP000572051">
    <property type="component" value="Unassembled WGS sequence"/>
</dbReference>
<dbReference type="GO" id="GO:0003677">
    <property type="term" value="F:DNA binding"/>
    <property type="evidence" value="ECO:0007669"/>
    <property type="project" value="UniProtKB-KW"/>
</dbReference>
<dbReference type="RefSeq" id="WP_179829402.1">
    <property type="nucleotide sequence ID" value="NZ_JACCFS010000001.1"/>
</dbReference>
<keyword evidence="2 4" id="KW-0238">DNA-binding</keyword>
<reference evidence="4 5" key="1">
    <citation type="submission" date="2020-07" db="EMBL/GenBank/DDBJ databases">
        <title>Sequencing the genomes of 1000 actinobacteria strains.</title>
        <authorList>
            <person name="Klenk H.-P."/>
        </authorList>
    </citation>
    <scope>NUCLEOTIDE SEQUENCE [LARGE SCALE GENOMIC DNA]</scope>
    <source>
        <strain evidence="4 5">DSM 44442</strain>
    </source>
</reference>
<accession>A0A7Z0ETX9</accession>